<dbReference type="GeneID" id="54559020"/>
<keyword evidence="1" id="KW-1133">Transmembrane helix</keyword>
<dbReference type="AlphaFoldDB" id="A0A6A6CMI8"/>
<keyword evidence="3" id="KW-1185">Reference proteome</keyword>
<name>A0A6A6CMI8_ZASCE</name>
<evidence type="ECO:0000256" key="1">
    <source>
        <dbReference type="SAM" id="Phobius"/>
    </source>
</evidence>
<evidence type="ECO:0000313" key="3">
    <source>
        <dbReference type="Proteomes" id="UP000799537"/>
    </source>
</evidence>
<feature type="transmembrane region" description="Helical" evidence="1">
    <location>
        <begin position="127"/>
        <end position="149"/>
    </location>
</feature>
<dbReference type="Proteomes" id="UP000799537">
    <property type="component" value="Unassembled WGS sequence"/>
</dbReference>
<sequence>MSWEVDALVSLLLRELCVAFIILETGCAIGGFSLRRKWWVLGETGYGLGWVELAGTVQLRASKLLGFNDLIFEMKRKVRTEYIRSGLEPSQEQIKSFFGGEAPLVSDDGEERIGCRKDQIMPNRNDLMWMGIGIGLLVWGVALSAIVFLV</sequence>
<proteinExistence type="predicted"/>
<gene>
    <name evidence="2" type="ORF">M409DRAFT_21208</name>
</gene>
<dbReference type="RefSeq" id="XP_033669346.1">
    <property type="nucleotide sequence ID" value="XM_033805748.1"/>
</dbReference>
<keyword evidence="1" id="KW-0472">Membrane</keyword>
<dbReference type="EMBL" id="ML993590">
    <property type="protein sequence ID" value="KAF2168457.1"/>
    <property type="molecule type" value="Genomic_DNA"/>
</dbReference>
<organism evidence="2 3">
    <name type="scientific">Zasmidium cellare ATCC 36951</name>
    <dbReference type="NCBI Taxonomy" id="1080233"/>
    <lineage>
        <taxon>Eukaryota</taxon>
        <taxon>Fungi</taxon>
        <taxon>Dikarya</taxon>
        <taxon>Ascomycota</taxon>
        <taxon>Pezizomycotina</taxon>
        <taxon>Dothideomycetes</taxon>
        <taxon>Dothideomycetidae</taxon>
        <taxon>Mycosphaerellales</taxon>
        <taxon>Mycosphaerellaceae</taxon>
        <taxon>Zasmidium</taxon>
    </lineage>
</organism>
<protein>
    <submittedName>
        <fullName evidence="2">Uncharacterized protein</fullName>
    </submittedName>
</protein>
<evidence type="ECO:0000313" key="2">
    <source>
        <dbReference type="EMBL" id="KAF2168457.1"/>
    </source>
</evidence>
<feature type="transmembrane region" description="Helical" evidence="1">
    <location>
        <begin position="12"/>
        <end position="34"/>
    </location>
</feature>
<accession>A0A6A6CMI8</accession>
<reference evidence="2" key="1">
    <citation type="journal article" date="2020" name="Stud. Mycol.">
        <title>101 Dothideomycetes genomes: a test case for predicting lifestyles and emergence of pathogens.</title>
        <authorList>
            <person name="Haridas S."/>
            <person name="Albert R."/>
            <person name="Binder M."/>
            <person name="Bloem J."/>
            <person name="Labutti K."/>
            <person name="Salamov A."/>
            <person name="Andreopoulos B."/>
            <person name="Baker S."/>
            <person name="Barry K."/>
            <person name="Bills G."/>
            <person name="Bluhm B."/>
            <person name="Cannon C."/>
            <person name="Castanera R."/>
            <person name="Culley D."/>
            <person name="Daum C."/>
            <person name="Ezra D."/>
            <person name="Gonzalez J."/>
            <person name="Henrissat B."/>
            <person name="Kuo A."/>
            <person name="Liang C."/>
            <person name="Lipzen A."/>
            <person name="Lutzoni F."/>
            <person name="Magnuson J."/>
            <person name="Mondo S."/>
            <person name="Nolan M."/>
            <person name="Ohm R."/>
            <person name="Pangilinan J."/>
            <person name="Park H.-J."/>
            <person name="Ramirez L."/>
            <person name="Alfaro M."/>
            <person name="Sun H."/>
            <person name="Tritt A."/>
            <person name="Yoshinaga Y."/>
            <person name="Zwiers L.-H."/>
            <person name="Turgeon B."/>
            <person name="Goodwin S."/>
            <person name="Spatafora J."/>
            <person name="Crous P."/>
            <person name="Grigoriev I."/>
        </authorList>
    </citation>
    <scope>NUCLEOTIDE SEQUENCE</scope>
    <source>
        <strain evidence="2">ATCC 36951</strain>
    </source>
</reference>
<keyword evidence="1" id="KW-0812">Transmembrane</keyword>